<dbReference type="PaxDb" id="246196-MSMEI_3595"/>
<proteinExistence type="predicted"/>
<accession>A0QYJ7</accession>
<dbReference type="PATRIC" id="fig|246196.19.peg.3630"/>
<dbReference type="EMBL" id="CP000480">
    <property type="protein sequence ID" value="ABK73968.1"/>
    <property type="molecule type" value="Genomic_DNA"/>
</dbReference>
<organism evidence="3 4">
    <name type="scientific">Mycolicibacterium smegmatis (strain ATCC 700084 / mc(2)155)</name>
    <name type="common">Mycobacterium smegmatis</name>
    <dbReference type="NCBI Taxonomy" id="246196"/>
    <lineage>
        <taxon>Bacteria</taxon>
        <taxon>Bacillati</taxon>
        <taxon>Actinomycetota</taxon>
        <taxon>Actinomycetes</taxon>
        <taxon>Mycobacteriales</taxon>
        <taxon>Mycobacteriaceae</taxon>
        <taxon>Mycolicibacterium</taxon>
    </lineage>
</organism>
<dbReference type="AlphaFoldDB" id="A0QYJ7"/>
<keyword evidence="1" id="KW-0732">Signal</keyword>
<feature type="chain" id="PRO_5039382594" description="DUF732 domain-containing protein" evidence="1">
    <location>
        <begin position="18"/>
        <end position="138"/>
    </location>
</feature>
<dbReference type="InterPro" id="IPR007969">
    <property type="entry name" value="DUF732"/>
</dbReference>
<feature type="domain" description="DUF732" evidence="2">
    <location>
        <begin position="44"/>
        <end position="113"/>
    </location>
</feature>
<dbReference type="KEGG" id="msm:MSMEG_3681"/>
<evidence type="ECO:0000256" key="1">
    <source>
        <dbReference type="SAM" id="SignalP"/>
    </source>
</evidence>
<protein>
    <recommendedName>
        <fullName evidence="2">DUF732 domain-containing protein</fullName>
    </recommendedName>
</protein>
<dbReference type="OrthoDB" id="4731800at2"/>
<dbReference type="STRING" id="246196.MSMEG_3681"/>
<name>A0QYJ7_MYCS2</name>
<evidence type="ECO:0000259" key="2">
    <source>
        <dbReference type="Pfam" id="PF05305"/>
    </source>
</evidence>
<dbReference type="Proteomes" id="UP000000757">
    <property type="component" value="Chromosome"/>
</dbReference>
<dbReference type="KEGG" id="msb:LJ00_18305"/>
<gene>
    <name evidence="3" type="ordered locus">MSMEG_3681</name>
</gene>
<feature type="signal peptide" evidence="1">
    <location>
        <begin position="1"/>
        <end position="17"/>
    </location>
</feature>
<evidence type="ECO:0000313" key="3">
    <source>
        <dbReference type="EMBL" id="ABK73968.1"/>
    </source>
</evidence>
<dbReference type="eggNOG" id="ENOG5032BP4">
    <property type="taxonomic scope" value="Bacteria"/>
</dbReference>
<evidence type="ECO:0000313" key="4">
    <source>
        <dbReference type="Proteomes" id="UP000000757"/>
    </source>
</evidence>
<sequence>MMAGLMGSMIGAAPALADPADPAVPGIPMDPAVPVPGAPGAPTDQAFVDALGQAGVNAVDPAQAAAMGEAVCPMLAEQGQSAADVASTVADTGGMPLGPATMFTGIAVSMFCPAMVSRLSQGVPPDLPMNLPWPMFGF</sequence>
<dbReference type="Pfam" id="PF05305">
    <property type="entry name" value="DUF732"/>
    <property type="match status" value="1"/>
</dbReference>
<keyword evidence="4" id="KW-1185">Reference proteome</keyword>
<reference evidence="3 4" key="1">
    <citation type="submission" date="2006-10" db="EMBL/GenBank/DDBJ databases">
        <authorList>
            <person name="Fleischmann R.D."/>
            <person name="Dodson R.J."/>
            <person name="Haft D.H."/>
            <person name="Merkel J.S."/>
            <person name="Nelson W.C."/>
            <person name="Fraser C.M."/>
        </authorList>
    </citation>
    <scope>NUCLEOTIDE SEQUENCE [LARGE SCALE GENOMIC DNA]</scope>
    <source>
        <strain evidence="4">ATCC 700084 / mc(2)155</strain>
    </source>
</reference>